<protein>
    <submittedName>
        <fullName evidence="1">Uncharacterized protein</fullName>
    </submittedName>
</protein>
<dbReference type="SUPFAM" id="SSF81383">
    <property type="entry name" value="F-box domain"/>
    <property type="match status" value="1"/>
</dbReference>
<evidence type="ECO:0000313" key="1">
    <source>
        <dbReference type="EMBL" id="PCH38903.1"/>
    </source>
</evidence>
<proteinExistence type="predicted"/>
<dbReference type="Proteomes" id="UP000218811">
    <property type="component" value="Unassembled WGS sequence"/>
</dbReference>
<name>A0A2H3JGD3_WOLCO</name>
<dbReference type="Gene3D" id="1.20.1280.50">
    <property type="match status" value="1"/>
</dbReference>
<accession>A0A2H3JGD3</accession>
<evidence type="ECO:0000313" key="2">
    <source>
        <dbReference type="Proteomes" id="UP000218811"/>
    </source>
</evidence>
<organism evidence="1 2">
    <name type="scientific">Wolfiporia cocos (strain MD-104)</name>
    <name type="common">Brown rot fungus</name>
    <dbReference type="NCBI Taxonomy" id="742152"/>
    <lineage>
        <taxon>Eukaryota</taxon>
        <taxon>Fungi</taxon>
        <taxon>Dikarya</taxon>
        <taxon>Basidiomycota</taxon>
        <taxon>Agaricomycotina</taxon>
        <taxon>Agaricomycetes</taxon>
        <taxon>Polyporales</taxon>
        <taxon>Phaeolaceae</taxon>
        <taxon>Wolfiporia</taxon>
    </lineage>
</organism>
<gene>
    <name evidence="1" type="ORF">WOLCODRAFT_158433</name>
</gene>
<keyword evidence="2" id="KW-1185">Reference proteome</keyword>
<reference evidence="1 2" key="1">
    <citation type="journal article" date="2012" name="Science">
        <title>The Paleozoic origin of enzymatic lignin decomposition reconstructed from 31 fungal genomes.</title>
        <authorList>
            <person name="Floudas D."/>
            <person name="Binder M."/>
            <person name="Riley R."/>
            <person name="Barry K."/>
            <person name="Blanchette R.A."/>
            <person name="Henrissat B."/>
            <person name="Martinez A.T."/>
            <person name="Otillar R."/>
            <person name="Spatafora J.W."/>
            <person name="Yadav J.S."/>
            <person name="Aerts A."/>
            <person name="Benoit I."/>
            <person name="Boyd A."/>
            <person name="Carlson A."/>
            <person name="Copeland A."/>
            <person name="Coutinho P.M."/>
            <person name="de Vries R.P."/>
            <person name="Ferreira P."/>
            <person name="Findley K."/>
            <person name="Foster B."/>
            <person name="Gaskell J."/>
            <person name="Glotzer D."/>
            <person name="Gorecki P."/>
            <person name="Heitman J."/>
            <person name="Hesse C."/>
            <person name="Hori C."/>
            <person name="Igarashi K."/>
            <person name="Jurgens J.A."/>
            <person name="Kallen N."/>
            <person name="Kersten P."/>
            <person name="Kohler A."/>
            <person name="Kuees U."/>
            <person name="Kumar T.K.A."/>
            <person name="Kuo A."/>
            <person name="LaButti K."/>
            <person name="Larrondo L.F."/>
            <person name="Lindquist E."/>
            <person name="Ling A."/>
            <person name="Lombard V."/>
            <person name="Lucas S."/>
            <person name="Lundell T."/>
            <person name="Martin R."/>
            <person name="McLaughlin D.J."/>
            <person name="Morgenstern I."/>
            <person name="Morin E."/>
            <person name="Murat C."/>
            <person name="Nagy L.G."/>
            <person name="Nolan M."/>
            <person name="Ohm R.A."/>
            <person name="Patyshakuliyeva A."/>
            <person name="Rokas A."/>
            <person name="Ruiz-Duenas F.J."/>
            <person name="Sabat G."/>
            <person name="Salamov A."/>
            <person name="Samejima M."/>
            <person name="Schmutz J."/>
            <person name="Slot J.C."/>
            <person name="St John F."/>
            <person name="Stenlid J."/>
            <person name="Sun H."/>
            <person name="Sun S."/>
            <person name="Syed K."/>
            <person name="Tsang A."/>
            <person name="Wiebenga A."/>
            <person name="Young D."/>
            <person name="Pisabarro A."/>
            <person name="Eastwood D.C."/>
            <person name="Martin F."/>
            <person name="Cullen D."/>
            <person name="Grigoriev I.V."/>
            <person name="Hibbett D.S."/>
        </authorList>
    </citation>
    <scope>NUCLEOTIDE SEQUENCE [LARGE SCALE GENOMIC DNA]</scope>
    <source>
        <strain evidence="1 2">MD-104</strain>
    </source>
</reference>
<dbReference type="AlphaFoldDB" id="A0A2H3JGD3"/>
<dbReference type="EMBL" id="KB467943">
    <property type="protein sequence ID" value="PCH38903.1"/>
    <property type="molecule type" value="Genomic_DNA"/>
</dbReference>
<dbReference type="SUPFAM" id="SSF52047">
    <property type="entry name" value="RNI-like"/>
    <property type="match status" value="1"/>
</dbReference>
<dbReference type="InterPro" id="IPR036047">
    <property type="entry name" value="F-box-like_dom_sf"/>
</dbReference>
<dbReference type="OrthoDB" id="2754196at2759"/>
<sequence>MLIDALRARDIPCPILRLSAEILCLIFSHADDGNIRTKLTISHVCKKWRDTALAYPFLWATLDVGSAASAQSVPLVLARAQGCPLNLSYDKWETYDTGKVRQCINALEKTESLTLRLEQGSMHCRETFDVEAPFLCHLMVRLENNVRGVGPRLIIQHPRLATLSLVNFTPIWCPGQYSGLTMLRIVCEHDSHRIVPFTAIRDVLADLPHLEKLVLINCIVFGNRPRSDAKPHPQVSLPCLRIAILSMSISLLNSLLDIMELPPSLRLTIQCWPTTIVRLDDVVNCNTAAFACLQYVHTLLIQGYVCSLCGYGENGERILRMYATEPYRIDRVAQTFGVLRILAELTRPMPCLRTVRIVNLEDLTLSESIHPVFRLPNITRLELAGDVENVISWLLGHFTSGSPFFSGLETLVLEDGDLDKAVTRDIAELLGTWPSIRLLRLSNDCCFPRSIKKAAVRVLGKVVPKIEFFDKPVEVNEDDRVESSKIHLDLLRQWAD</sequence>